<dbReference type="Proteomes" id="UP000222542">
    <property type="component" value="Unassembled WGS sequence"/>
</dbReference>
<gene>
    <name evidence="1" type="ORF">T459_29261</name>
</gene>
<dbReference type="Gramene" id="PHT64836">
    <property type="protein sequence ID" value="PHT64836"/>
    <property type="gene ID" value="T459_29261"/>
</dbReference>
<protein>
    <submittedName>
        <fullName evidence="1">Uncharacterized protein</fullName>
    </submittedName>
</protein>
<dbReference type="InterPro" id="IPR011989">
    <property type="entry name" value="ARM-like"/>
</dbReference>
<dbReference type="EMBL" id="AYRZ02000012">
    <property type="protein sequence ID" value="PHT64836.1"/>
    <property type="molecule type" value="Genomic_DNA"/>
</dbReference>
<reference evidence="1 2" key="1">
    <citation type="journal article" date="2014" name="Nat. Genet.">
        <title>Genome sequence of the hot pepper provides insights into the evolution of pungency in Capsicum species.</title>
        <authorList>
            <person name="Kim S."/>
            <person name="Park M."/>
            <person name="Yeom S.I."/>
            <person name="Kim Y.M."/>
            <person name="Lee J.M."/>
            <person name="Lee H.A."/>
            <person name="Seo E."/>
            <person name="Choi J."/>
            <person name="Cheong K."/>
            <person name="Kim K.T."/>
            <person name="Jung K."/>
            <person name="Lee G.W."/>
            <person name="Oh S.K."/>
            <person name="Bae C."/>
            <person name="Kim S.B."/>
            <person name="Lee H.Y."/>
            <person name="Kim S.Y."/>
            <person name="Kim M.S."/>
            <person name="Kang B.C."/>
            <person name="Jo Y.D."/>
            <person name="Yang H.B."/>
            <person name="Jeong H.J."/>
            <person name="Kang W.H."/>
            <person name="Kwon J.K."/>
            <person name="Shin C."/>
            <person name="Lim J.Y."/>
            <person name="Park J.H."/>
            <person name="Huh J.H."/>
            <person name="Kim J.S."/>
            <person name="Kim B.D."/>
            <person name="Cohen O."/>
            <person name="Paran I."/>
            <person name="Suh M.C."/>
            <person name="Lee S.B."/>
            <person name="Kim Y.K."/>
            <person name="Shin Y."/>
            <person name="Noh S.J."/>
            <person name="Park J."/>
            <person name="Seo Y.S."/>
            <person name="Kwon S.Y."/>
            <person name="Kim H.A."/>
            <person name="Park J.M."/>
            <person name="Kim H.J."/>
            <person name="Choi S.B."/>
            <person name="Bosland P.W."/>
            <person name="Reeves G."/>
            <person name="Jo S.H."/>
            <person name="Lee B.W."/>
            <person name="Cho H.T."/>
            <person name="Choi H.S."/>
            <person name="Lee M.S."/>
            <person name="Yu Y."/>
            <person name="Do Choi Y."/>
            <person name="Park B.S."/>
            <person name="van Deynze A."/>
            <person name="Ashrafi H."/>
            <person name="Hill T."/>
            <person name="Kim W.T."/>
            <person name="Pai H.S."/>
            <person name="Ahn H.K."/>
            <person name="Yeam I."/>
            <person name="Giovannoni J.J."/>
            <person name="Rose J.K."/>
            <person name="Sorensen I."/>
            <person name="Lee S.J."/>
            <person name="Kim R.W."/>
            <person name="Choi I.Y."/>
            <person name="Choi B.S."/>
            <person name="Lim J.S."/>
            <person name="Lee Y.H."/>
            <person name="Choi D."/>
        </authorList>
    </citation>
    <scope>NUCLEOTIDE SEQUENCE [LARGE SCALE GENOMIC DNA]</scope>
    <source>
        <strain evidence="2">cv. CM334</strain>
    </source>
</reference>
<dbReference type="STRING" id="4072.A0A2G2Y4Z6"/>
<evidence type="ECO:0000313" key="1">
    <source>
        <dbReference type="EMBL" id="PHT64836.1"/>
    </source>
</evidence>
<reference evidence="1 2" key="2">
    <citation type="journal article" date="2017" name="Genome Biol.">
        <title>New reference genome sequences of hot pepper reveal the massive evolution of plant disease-resistance genes by retroduplication.</title>
        <authorList>
            <person name="Kim S."/>
            <person name="Park J."/>
            <person name="Yeom S.I."/>
            <person name="Kim Y.M."/>
            <person name="Seo E."/>
            <person name="Kim K.T."/>
            <person name="Kim M.S."/>
            <person name="Lee J.M."/>
            <person name="Cheong K."/>
            <person name="Shin H.S."/>
            <person name="Kim S.B."/>
            <person name="Han K."/>
            <person name="Lee J."/>
            <person name="Park M."/>
            <person name="Lee H.A."/>
            <person name="Lee H.Y."/>
            <person name="Lee Y."/>
            <person name="Oh S."/>
            <person name="Lee J.H."/>
            <person name="Choi E."/>
            <person name="Choi E."/>
            <person name="Lee S.E."/>
            <person name="Jeon J."/>
            <person name="Kim H."/>
            <person name="Choi G."/>
            <person name="Song H."/>
            <person name="Lee J."/>
            <person name="Lee S.C."/>
            <person name="Kwon J.K."/>
            <person name="Lee H.Y."/>
            <person name="Koo N."/>
            <person name="Hong Y."/>
            <person name="Kim R.W."/>
            <person name="Kang W.H."/>
            <person name="Huh J.H."/>
            <person name="Kang B.C."/>
            <person name="Yang T.J."/>
            <person name="Lee Y.H."/>
            <person name="Bennetzen J.L."/>
            <person name="Choi D."/>
        </authorList>
    </citation>
    <scope>NUCLEOTIDE SEQUENCE [LARGE SCALE GENOMIC DNA]</scope>
    <source>
        <strain evidence="2">cv. CM334</strain>
    </source>
</reference>
<sequence>MEHPNAKIPNNIMAYEVVVFTCGKLNQFVREGICTYESILLWLSHLPIMCNPEKAKINHEMLCSMMETAEQKVIGPGGI</sequence>
<dbReference type="AlphaFoldDB" id="A0A2G2Y4Z6"/>
<name>A0A2G2Y4Z6_CAPAN</name>
<evidence type="ECO:0000313" key="2">
    <source>
        <dbReference type="Proteomes" id="UP000222542"/>
    </source>
</evidence>
<proteinExistence type="predicted"/>
<dbReference type="Gene3D" id="1.25.10.10">
    <property type="entry name" value="Leucine-rich Repeat Variant"/>
    <property type="match status" value="1"/>
</dbReference>
<comment type="caution">
    <text evidence="1">The sequence shown here is derived from an EMBL/GenBank/DDBJ whole genome shotgun (WGS) entry which is preliminary data.</text>
</comment>
<organism evidence="1 2">
    <name type="scientific">Capsicum annuum</name>
    <name type="common">Capsicum pepper</name>
    <dbReference type="NCBI Taxonomy" id="4072"/>
    <lineage>
        <taxon>Eukaryota</taxon>
        <taxon>Viridiplantae</taxon>
        <taxon>Streptophyta</taxon>
        <taxon>Embryophyta</taxon>
        <taxon>Tracheophyta</taxon>
        <taxon>Spermatophyta</taxon>
        <taxon>Magnoliopsida</taxon>
        <taxon>eudicotyledons</taxon>
        <taxon>Gunneridae</taxon>
        <taxon>Pentapetalae</taxon>
        <taxon>asterids</taxon>
        <taxon>lamiids</taxon>
        <taxon>Solanales</taxon>
        <taxon>Solanaceae</taxon>
        <taxon>Solanoideae</taxon>
        <taxon>Capsiceae</taxon>
        <taxon>Capsicum</taxon>
    </lineage>
</organism>
<dbReference type="OMA" id="NIMAYEV"/>
<accession>A0A2G2Y4Z6</accession>
<keyword evidence="2" id="KW-1185">Reference proteome</keyword>